<proteinExistence type="inferred from homology"/>
<keyword evidence="5" id="KW-1185">Reference proteome</keyword>
<evidence type="ECO:0000256" key="1">
    <source>
        <dbReference type="ARBA" id="ARBA00093462"/>
    </source>
</evidence>
<dbReference type="NCBIfam" id="TIGR01446">
    <property type="entry name" value="DnaD_dom"/>
    <property type="match status" value="1"/>
</dbReference>
<dbReference type="Proteomes" id="UP000256329">
    <property type="component" value="Unassembled WGS sequence"/>
</dbReference>
<gene>
    <name evidence="4" type="ORF">DXX99_03420</name>
</gene>
<protein>
    <submittedName>
        <fullName evidence="4">DnaD domain protein</fullName>
    </submittedName>
</protein>
<name>A0A3D8P5U9_9THEO</name>
<dbReference type="Pfam" id="PF07261">
    <property type="entry name" value="DnaB_2"/>
    <property type="match status" value="1"/>
</dbReference>
<comment type="similarity">
    <text evidence="1">Belongs to the DnaB/DnaD family.</text>
</comment>
<evidence type="ECO:0000313" key="5">
    <source>
        <dbReference type="Proteomes" id="UP000256329"/>
    </source>
</evidence>
<evidence type="ECO:0000256" key="2">
    <source>
        <dbReference type="SAM" id="MobiDB-lite"/>
    </source>
</evidence>
<dbReference type="Gene3D" id="1.10.10.630">
    <property type="entry name" value="DnaD domain-like"/>
    <property type="match status" value="1"/>
</dbReference>
<feature type="domain" description="DnaB/C C-terminal" evidence="3">
    <location>
        <begin position="268"/>
        <end position="339"/>
    </location>
</feature>
<dbReference type="EMBL" id="QSLN01000003">
    <property type="protein sequence ID" value="RDV83897.1"/>
    <property type="molecule type" value="Genomic_DNA"/>
</dbReference>
<organism evidence="4 5">
    <name type="scientific">Ammonifex thiophilus</name>
    <dbReference type="NCBI Taxonomy" id="444093"/>
    <lineage>
        <taxon>Bacteria</taxon>
        <taxon>Bacillati</taxon>
        <taxon>Bacillota</taxon>
        <taxon>Clostridia</taxon>
        <taxon>Thermoanaerobacterales</taxon>
        <taxon>Thermoanaerobacteraceae</taxon>
        <taxon>Ammonifex</taxon>
    </lineage>
</organism>
<dbReference type="InterPro" id="IPR006343">
    <property type="entry name" value="DnaB/C_C"/>
</dbReference>
<evidence type="ECO:0000259" key="3">
    <source>
        <dbReference type="Pfam" id="PF07261"/>
    </source>
</evidence>
<evidence type="ECO:0000313" key="4">
    <source>
        <dbReference type="EMBL" id="RDV83897.1"/>
    </source>
</evidence>
<dbReference type="SUPFAM" id="SSF158499">
    <property type="entry name" value="DnaD domain-like"/>
    <property type="match status" value="1"/>
</dbReference>
<dbReference type="PANTHER" id="PTHR37293">
    <property type="entry name" value="PHAGE REPLICATION PROTEIN-RELATED"/>
    <property type="match status" value="1"/>
</dbReference>
<comment type="caution">
    <text evidence="4">The sequence shown here is derived from an EMBL/GenBank/DDBJ whole genome shotgun (WGS) entry which is preliminary data.</text>
</comment>
<feature type="region of interest" description="Disordered" evidence="2">
    <location>
        <begin position="207"/>
        <end position="258"/>
    </location>
</feature>
<dbReference type="PANTHER" id="PTHR37293:SF6">
    <property type="entry name" value="DNA REPLICATION PROTEIN DNAD"/>
    <property type="match status" value="1"/>
</dbReference>
<dbReference type="AlphaFoldDB" id="A0A3D8P5U9"/>
<dbReference type="InterPro" id="IPR034829">
    <property type="entry name" value="DnaD-like_sf"/>
</dbReference>
<sequence length="374" mass="42339">MRVRLTDFLRDVGQPAAYYPKLTKITGGVKETLFLCYLIYWTGKQKDSDGWIYKTREEIEEETGLSRWEQEAARKNLKARGFIEEKYAGLPRKLYFRVDMEAVNTAWESYLSGSVAAEETAPASLHESHLQVCTKTSCKEEVFPPACRRQNRLQAGGKTSDLSAETPPAITKITAESDLIVAAADKNNLSPDLNYPPVSNNREELRKNGQKIPVPGQKDCAAEKAARNGSSPTAYQKHPPEGNSSLKESTHSVPEDEGPYSPAFGELYRLFEQEFGRPLSPFEAEQISKWLKEMPPELVREALRRAVLMGRRNLKYVDGILKSWRGMGFRTLFEVLEHEEERGKAREADTSRKSGGWLYGLEDAWERIKARGGW</sequence>
<reference evidence="4 5" key="1">
    <citation type="submission" date="2018-08" db="EMBL/GenBank/DDBJ databases">
        <title>Form III RuBisCO-mediated autotrophy in Thermodesulfobium bacteria.</title>
        <authorList>
            <person name="Toshchakov S.V."/>
            <person name="Kublanov I.V."/>
            <person name="Frolov E."/>
            <person name="Bonch-Osmolovskaya E.A."/>
            <person name="Tourova T.P."/>
            <person name="Chernych N.A."/>
            <person name="Lebedinsky A.V."/>
        </authorList>
    </citation>
    <scope>NUCLEOTIDE SEQUENCE [LARGE SCALE GENOMIC DNA]</scope>
    <source>
        <strain evidence="4 5">SR</strain>
    </source>
</reference>
<accession>A0A3D8P5U9</accession>
<dbReference type="InterPro" id="IPR053162">
    <property type="entry name" value="DnaD"/>
</dbReference>
<dbReference type="OrthoDB" id="1652900at2"/>